<name>L8GI79_ACACF</name>
<feature type="domain" description="DUF2470" evidence="2">
    <location>
        <begin position="196"/>
        <end position="246"/>
    </location>
</feature>
<dbReference type="PANTHER" id="PTHR13343">
    <property type="entry name" value="CREG1 PROTEIN"/>
    <property type="match status" value="1"/>
</dbReference>
<dbReference type="VEuPathDB" id="AmoebaDB:ACA1_329500"/>
<accession>L8GI79</accession>
<dbReference type="OrthoDB" id="2138282at2759"/>
<dbReference type="InterPro" id="IPR019595">
    <property type="entry name" value="DUF2470"/>
</dbReference>
<dbReference type="KEGG" id="acan:ACA1_329500"/>
<dbReference type="EMBL" id="KB008108">
    <property type="protein sequence ID" value="ELR12554.1"/>
    <property type="molecule type" value="Genomic_DNA"/>
</dbReference>
<dbReference type="PANTHER" id="PTHR13343:SF17">
    <property type="entry name" value="CELLULAR REPRESSOR OF E1A-STIMULATED GENES, ISOFORM A"/>
    <property type="match status" value="1"/>
</dbReference>
<evidence type="ECO:0000259" key="2">
    <source>
        <dbReference type="Pfam" id="PF10615"/>
    </source>
</evidence>
<dbReference type="RefSeq" id="XP_004334567.1">
    <property type="nucleotide sequence ID" value="XM_004334519.1"/>
</dbReference>
<reference evidence="3 4" key="1">
    <citation type="journal article" date="2013" name="Genome Biol.">
        <title>Genome of Acanthamoeba castellanii highlights extensive lateral gene transfer and early evolution of tyrosine kinase signaling.</title>
        <authorList>
            <person name="Clarke M."/>
            <person name="Lohan A.J."/>
            <person name="Liu B."/>
            <person name="Lagkouvardos I."/>
            <person name="Roy S."/>
            <person name="Zafar N."/>
            <person name="Bertelli C."/>
            <person name="Schilde C."/>
            <person name="Kianianmomeni A."/>
            <person name="Burglin T.R."/>
            <person name="Frech C."/>
            <person name="Turcotte B."/>
            <person name="Kopec K.O."/>
            <person name="Synnott J.M."/>
            <person name="Choo C."/>
            <person name="Paponov I."/>
            <person name="Finkler A."/>
            <person name="Soon Heng Tan C."/>
            <person name="Hutchins A.P."/>
            <person name="Weinmeier T."/>
            <person name="Rattei T."/>
            <person name="Chu J.S."/>
            <person name="Gimenez G."/>
            <person name="Irimia M."/>
            <person name="Rigden D.J."/>
            <person name="Fitzpatrick D.A."/>
            <person name="Lorenzo-Morales J."/>
            <person name="Bateman A."/>
            <person name="Chiu C.H."/>
            <person name="Tang P."/>
            <person name="Hegemann P."/>
            <person name="Fromm H."/>
            <person name="Raoult D."/>
            <person name="Greub G."/>
            <person name="Miranda-Saavedra D."/>
            <person name="Chen N."/>
            <person name="Nash P."/>
            <person name="Ginger M.L."/>
            <person name="Horn M."/>
            <person name="Schaap P."/>
            <person name="Caler L."/>
            <person name="Loftus B."/>
        </authorList>
    </citation>
    <scope>NUCLEOTIDE SEQUENCE [LARGE SCALE GENOMIC DNA]</scope>
    <source>
        <strain evidence="3 4">Neff</strain>
    </source>
</reference>
<dbReference type="GO" id="GO:0005737">
    <property type="term" value="C:cytoplasm"/>
    <property type="evidence" value="ECO:0007669"/>
    <property type="project" value="UniProtKB-ARBA"/>
</dbReference>
<organism evidence="3 4">
    <name type="scientific">Acanthamoeba castellanii (strain ATCC 30010 / Neff)</name>
    <dbReference type="NCBI Taxonomy" id="1257118"/>
    <lineage>
        <taxon>Eukaryota</taxon>
        <taxon>Amoebozoa</taxon>
        <taxon>Discosea</taxon>
        <taxon>Longamoebia</taxon>
        <taxon>Centramoebida</taxon>
        <taxon>Acanthamoebidae</taxon>
        <taxon>Acanthamoeba</taxon>
    </lineage>
</organism>
<evidence type="ECO:0000313" key="3">
    <source>
        <dbReference type="EMBL" id="ELR12554.1"/>
    </source>
</evidence>
<proteinExistence type="predicted"/>
<dbReference type="AlphaFoldDB" id="L8GI79"/>
<dbReference type="Proteomes" id="UP000011083">
    <property type="component" value="Unassembled WGS sequence"/>
</dbReference>
<dbReference type="GeneID" id="14913065"/>
<dbReference type="Gene3D" id="2.30.110.10">
    <property type="entry name" value="Electron Transport, Fmn-binding Protein, Chain A"/>
    <property type="match status" value="1"/>
</dbReference>
<dbReference type="SUPFAM" id="SSF50475">
    <property type="entry name" value="FMN-binding split barrel"/>
    <property type="match status" value="1"/>
</dbReference>
<gene>
    <name evidence="3" type="ORF">ACA1_329500</name>
</gene>
<keyword evidence="4" id="KW-1185">Reference proteome</keyword>
<evidence type="ECO:0000313" key="4">
    <source>
        <dbReference type="Proteomes" id="UP000011083"/>
    </source>
</evidence>
<protein>
    <recommendedName>
        <fullName evidence="2">DUF2470 domain-containing protein</fullName>
    </recommendedName>
</protein>
<evidence type="ECO:0000256" key="1">
    <source>
        <dbReference type="SAM" id="MobiDB-lite"/>
    </source>
</evidence>
<dbReference type="Gene3D" id="3.20.180.10">
    <property type="entry name" value="PNP-oxidase-like"/>
    <property type="match status" value="1"/>
</dbReference>
<dbReference type="InterPro" id="IPR037119">
    <property type="entry name" value="Haem_oxidase_HugZ-like_sf"/>
</dbReference>
<sequence length="299" mass="34453">MAAEQPPLGGTLPLFGSLMPYILVDDAVPIVGLRPDEKHVRNLEHLDMASLVVYPLTPANINPSSFALPRVNLAGRLRKLDPADSNDAVTSVRRQYLVAHPGCQKIIDDLSFYKLEIEDTETTHVTADKYKATKPDVVMQSSRAILEWMNESKRAIYLKLFCQEYAQVKSYPRESSRIVPARLLTTDNNNYTYTGQIEDVGEIFMFSVDRKGFDVMAWRQTNRNWVELRFPFPYEMKSVDDCRGGLLDSCSFLHDKYLKKVEGGDKFDIEEERRLEHERQRKQLEADEARRKELSEPEF</sequence>
<feature type="region of interest" description="Disordered" evidence="1">
    <location>
        <begin position="276"/>
        <end position="299"/>
    </location>
</feature>
<dbReference type="Pfam" id="PF10615">
    <property type="entry name" value="DUF2470"/>
    <property type="match status" value="1"/>
</dbReference>
<dbReference type="InterPro" id="IPR012349">
    <property type="entry name" value="Split_barrel_FMN-bd"/>
</dbReference>